<dbReference type="PANTHER" id="PTHR46135:SF4">
    <property type="entry name" value="DYNEIN AXONEMAL ASSEMBLY FACTOR 8"/>
    <property type="match status" value="1"/>
</dbReference>
<evidence type="ECO:0000313" key="17">
    <source>
        <dbReference type="EMBL" id="KAK2833238.1"/>
    </source>
</evidence>
<evidence type="ECO:0000256" key="12">
    <source>
        <dbReference type="ARBA" id="ARBA00024428"/>
    </source>
</evidence>
<proteinExistence type="inferred from homology"/>
<comment type="caution">
    <text evidence="14">Lacks conserved residue(s) required for the propagation of feature annotation.</text>
</comment>
<keyword evidence="6" id="KW-0963">Cytoplasm</keyword>
<evidence type="ECO:0000256" key="3">
    <source>
        <dbReference type="ARBA" id="ARBA00004466"/>
    </source>
</evidence>
<dbReference type="Pfam" id="PF00334">
    <property type="entry name" value="NDK"/>
    <property type="match status" value="1"/>
</dbReference>
<keyword evidence="18" id="KW-1185">Reference proteome</keyword>
<comment type="function">
    <text evidence="10">In cyliated cells, dynein axonemal particle-specific protein required for deployment of ODA to the axoneme. Interacts with outer dynein arm (ODA) subunits.</text>
</comment>
<dbReference type="Proteomes" id="UP001187415">
    <property type="component" value="Unassembled WGS sequence"/>
</dbReference>
<name>A0AA88M9H7_CHASR</name>
<keyword evidence="9" id="KW-0131">Cell cycle</keyword>
<dbReference type="SMART" id="SM00562">
    <property type="entry name" value="NDK"/>
    <property type="match status" value="1"/>
</dbReference>
<dbReference type="InterPro" id="IPR034907">
    <property type="entry name" value="NDK-like_dom"/>
</dbReference>
<dbReference type="GO" id="GO:0005634">
    <property type="term" value="C:nucleus"/>
    <property type="evidence" value="ECO:0007669"/>
    <property type="project" value="UniProtKB-SubCell"/>
</dbReference>
<reference evidence="17" key="1">
    <citation type="submission" date="2023-07" db="EMBL/GenBank/DDBJ databases">
        <title>Chromosome-level Genome Assembly of Striped Snakehead (Channa striata).</title>
        <authorList>
            <person name="Liu H."/>
        </authorList>
    </citation>
    <scope>NUCLEOTIDE SEQUENCE</scope>
    <source>
        <strain evidence="17">Gz</strain>
        <tissue evidence="17">Muscle</tissue>
    </source>
</reference>
<comment type="caution">
    <text evidence="17">The sequence shown here is derived from an EMBL/GenBank/DDBJ whole genome shotgun (WGS) entry which is preliminary data.</text>
</comment>
<evidence type="ECO:0000256" key="4">
    <source>
        <dbReference type="ARBA" id="ARBA00004510"/>
    </source>
</evidence>
<evidence type="ECO:0000256" key="1">
    <source>
        <dbReference type="ARBA" id="ARBA00003465"/>
    </source>
</evidence>
<feature type="compositionally biased region" description="Polar residues" evidence="15">
    <location>
        <begin position="836"/>
        <end position="846"/>
    </location>
</feature>
<evidence type="ECO:0000259" key="16">
    <source>
        <dbReference type="SMART" id="SM00562"/>
    </source>
</evidence>
<feature type="region of interest" description="Disordered" evidence="15">
    <location>
        <begin position="836"/>
        <end position="856"/>
    </location>
</feature>
<dbReference type="InterPro" id="IPR031531">
    <property type="entry name" value="DNAAF8"/>
</dbReference>
<evidence type="ECO:0000256" key="8">
    <source>
        <dbReference type="ARBA" id="ARBA00023242"/>
    </source>
</evidence>
<feature type="compositionally biased region" description="Polar residues" evidence="15">
    <location>
        <begin position="395"/>
        <end position="416"/>
    </location>
</feature>
<feature type="region of interest" description="Disordered" evidence="15">
    <location>
        <begin position="365"/>
        <end position="454"/>
    </location>
</feature>
<dbReference type="SUPFAM" id="SSF54919">
    <property type="entry name" value="Nucleoside diphosphate kinase, NDK"/>
    <property type="match status" value="2"/>
</dbReference>
<comment type="similarity">
    <text evidence="14">Belongs to the NDK family.</text>
</comment>
<evidence type="ECO:0000256" key="15">
    <source>
        <dbReference type="SAM" id="MobiDB-lite"/>
    </source>
</evidence>
<gene>
    <name evidence="17" type="ORF">Q5P01_017127</name>
</gene>
<organism evidence="17 18">
    <name type="scientific">Channa striata</name>
    <name type="common">Snakehead murrel</name>
    <name type="synonym">Ophicephalus striatus</name>
    <dbReference type="NCBI Taxonomy" id="64152"/>
    <lineage>
        <taxon>Eukaryota</taxon>
        <taxon>Metazoa</taxon>
        <taxon>Chordata</taxon>
        <taxon>Craniata</taxon>
        <taxon>Vertebrata</taxon>
        <taxon>Euteleostomi</taxon>
        <taxon>Actinopterygii</taxon>
        <taxon>Neopterygii</taxon>
        <taxon>Teleostei</taxon>
        <taxon>Neoteleostei</taxon>
        <taxon>Acanthomorphata</taxon>
        <taxon>Anabantaria</taxon>
        <taxon>Anabantiformes</taxon>
        <taxon>Channoidei</taxon>
        <taxon>Channidae</taxon>
        <taxon>Channa</taxon>
    </lineage>
</organism>
<feature type="compositionally biased region" description="Polar residues" evidence="15">
    <location>
        <begin position="426"/>
        <end position="435"/>
    </location>
</feature>
<evidence type="ECO:0000256" key="14">
    <source>
        <dbReference type="PROSITE-ProRule" id="PRU00706"/>
    </source>
</evidence>
<evidence type="ECO:0000256" key="5">
    <source>
        <dbReference type="ARBA" id="ARBA00013499"/>
    </source>
</evidence>
<dbReference type="Gene3D" id="3.30.70.141">
    <property type="entry name" value="Nucleoside diphosphate kinase-like domain"/>
    <property type="match status" value="1"/>
</dbReference>
<accession>A0AA88M9H7</accession>
<protein>
    <recommendedName>
        <fullName evidence="12">Dynein axonemal assembly factor 8</fullName>
    </recommendedName>
    <alternativeName>
        <fullName evidence="13">Dynein axonemal-associated protein 1</fullName>
    </alternativeName>
    <alternativeName>
        <fullName evidence="5">Nucleoside diphosphate kinase B</fullName>
    </alternativeName>
</protein>
<dbReference type="InterPro" id="IPR051766">
    <property type="entry name" value="TXND_domain-containing"/>
</dbReference>
<evidence type="ECO:0000256" key="2">
    <source>
        <dbReference type="ARBA" id="ARBA00004123"/>
    </source>
</evidence>
<dbReference type="EMBL" id="JAUPFM010000013">
    <property type="protein sequence ID" value="KAK2833238.1"/>
    <property type="molecule type" value="Genomic_DNA"/>
</dbReference>
<evidence type="ECO:0000256" key="13">
    <source>
        <dbReference type="ARBA" id="ARBA00030565"/>
    </source>
</evidence>
<evidence type="ECO:0000256" key="10">
    <source>
        <dbReference type="ARBA" id="ARBA00024177"/>
    </source>
</evidence>
<comment type="subcellular location">
    <subcellularLocation>
        <location evidence="4">Cell projection</location>
        <location evidence="4">Lamellipodium</location>
    </subcellularLocation>
    <subcellularLocation>
        <location evidence="3">Cell projection</location>
        <location evidence="3">Ruffle</location>
    </subcellularLocation>
    <subcellularLocation>
        <location evidence="11">Dynein axonemal particle</location>
    </subcellularLocation>
    <subcellularLocation>
        <location evidence="2">Nucleus</location>
    </subcellularLocation>
</comment>
<dbReference type="Pfam" id="PF15773">
    <property type="entry name" value="DAAP1"/>
    <property type="match status" value="1"/>
</dbReference>
<evidence type="ECO:0000256" key="7">
    <source>
        <dbReference type="ARBA" id="ARBA00022723"/>
    </source>
</evidence>
<dbReference type="PANTHER" id="PTHR46135">
    <property type="entry name" value="NME/NM23 FAMILY MEMBER 8"/>
    <property type="match status" value="1"/>
</dbReference>
<evidence type="ECO:0000256" key="6">
    <source>
        <dbReference type="ARBA" id="ARBA00022490"/>
    </source>
</evidence>
<comment type="function">
    <text evidence="1">Major role in the synthesis of nucleoside triphosphates other than ATP.</text>
</comment>
<evidence type="ECO:0000256" key="9">
    <source>
        <dbReference type="ARBA" id="ARBA00023306"/>
    </source>
</evidence>
<sequence>MVPEGNIVHQSEYFTHKLAVANGNQTAARCRNGDICVEVLLSYSEMDLNASSTRNNILEQVKLQIPTIDLDSSTSENEEMVTVFQRPAGLSLQILEDFDSFSKDSGDLEELPEPIAQTWLSEETCGLSVTLDDDEAVESRALTQRGPQENYDDDVEADACMSATTELKVAEWDFSVNQNVDSEKSYEDFPVLSFAKLDQWDLDNIFQNLKKDELSLQCVSPDIVKTRANDDKDKYIMDRLAAFCKSQSHVSKLVKSPNPIRQSNLRNESLEQLTAELKQSHHECPTVFIDLRCPDPLIKPPRISPNLPSKSMSPAKNNTQQEVQCAKKANPKVHTASQIDNRELSGKSMLLQKIREINRNGNKLHNTYINPPHPLLEEGILGNKGKKSKDPLQPNEPTSGHNSQNLWEDKQSSVMTSEIRKPKMGNLQSVQQSSVGEPKQQRDQQRQKLKQTLQREEHQKILKQLEIHRPTKSVHQKQPAAERTDVLYDLEASHLQSISMLPENIKSNDCMLLIVSLSSPGMVGDRAHGKRKNLYPAATKSHIYNALVAWFLSLVGPDPHPGTEKDVVNVPFWTAGLQQLWTEDGLALHVLAVARHSYTLRKRDEDIHAPFYNHVCRFLSETTLTQIVHWLPELQVLLDEQAFAPLIHLPSRTLNSFVSAAPNKNVMERTFCLSPGLYWQTVETQECVCNMRETSQELHTEVSYALGCNGLFLHPLITHYTLQLVSDAGLDVCGLRLLYPPQSFLTDCAGSAAAHRKDDETCQPVFVLAVRGPHAFLTLKQLTSSLDPLLPERTDTTSVSPLQCRSQRTPLLYPSQLASQVHMELCLWFAGRLKGGSTQNDTQQPNRVPLSGGDRGSRSPAFLCATTKADVLLVVSPAVPSCCYGQVLAICERRGFGLKGLQMLQLQSKGAVLLRLTTQQVAVFCGSPSVTVSRGERELPSQCLVLLLRKENAMHHSVSLPAALVSELKSQKLLGCINSRHDGFQTVEPRFCFHTVPYSRKLHLMFVKCMWTVPDPSAVILSKPNCMSDCDMEQVVILTLCGKDMSHGLSLLHHMLTEGSEGSAERTGFKVLGLKWLPVLTQLQAQELSPYEVGEQHFHNSLDSLMSRPALVCALRGKAIFASLRKLMPHNYPGNLSILMSPTPQVAFRQASVFFEHGTIHDPQMLRTVCLFKPGVWNHTLHKIFQKLQESGLMLVGMRVVVIDKRDAASLLPTDSDPSDVEAHIEYLCSGSSVAFCLQGENAVKRLLDLLGQEDSSLWTHCYDRARLFNGVYGSASYEKATGDVKRFFPDGLCCSESSKMRQEQIFSICSDPLTSVEREQICTLAQKSVKPLVASGLNGGFLTRSALWQTTCLLMPVNAPVLSQVPSQLEMLLRSRCHLVAGRMTALDQEQRKHITEILQASSCENDKMARLFTASCLILALQGKKIVTNINLILQGIYEERPDLKEMRESMIYPECEKEAKQLICYLFDSLPPESCDIIVPKNSNV</sequence>
<keyword evidence="8" id="KW-0539">Nucleus</keyword>
<feature type="domain" description="Nucleoside diphosphate kinase-like" evidence="16">
    <location>
        <begin position="1165"/>
        <end position="1296"/>
    </location>
</feature>
<dbReference type="GO" id="GO:0120293">
    <property type="term" value="C:dynein axonemal particle"/>
    <property type="evidence" value="ECO:0007669"/>
    <property type="project" value="UniProtKB-SubCell"/>
</dbReference>
<dbReference type="GO" id="GO:0070840">
    <property type="term" value="F:dynein complex binding"/>
    <property type="evidence" value="ECO:0007669"/>
    <property type="project" value="InterPro"/>
</dbReference>
<keyword evidence="7" id="KW-0479">Metal-binding</keyword>
<dbReference type="InterPro" id="IPR036850">
    <property type="entry name" value="NDK-like_dom_sf"/>
</dbReference>
<dbReference type="GO" id="GO:0030027">
    <property type="term" value="C:lamellipodium"/>
    <property type="evidence" value="ECO:0007669"/>
    <property type="project" value="UniProtKB-SubCell"/>
</dbReference>
<dbReference type="PROSITE" id="PS51374">
    <property type="entry name" value="NDPK_LIKE"/>
    <property type="match status" value="1"/>
</dbReference>
<dbReference type="GO" id="GO:0046872">
    <property type="term" value="F:metal ion binding"/>
    <property type="evidence" value="ECO:0007669"/>
    <property type="project" value="UniProtKB-KW"/>
</dbReference>
<evidence type="ECO:0000313" key="18">
    <source>
        <dbReference type="Proteomes" id="UP001187415"/>
    </source>
</evidence>
<evidence type="ECO:0000256" key="11">
    <source>
        <dbReference type="ARBA" id="ARBA00024190"/>
    </source>
</evidence>
<dbReference type="GO" id="GO:0001726">
    <property type="term" value="C:ruffle"/>
    <property type="evidence" value="ECO:0007669"/>
    <property type="project" value="UniProtKB-SubCell"/>
</dbReference>